<dbReference type="PROSITE" id="PS50178">
    <property type="entry name" value="ZF_FYVE"/>
    <property type="match status" value="1"/>
</dbReference>
<dbReference type="InterPro" id="IPR017455">
    <property type="entry name" value="Znf_FYVE-rel"/>
</dbReference>
<evidence type="ECO:0000256" key="2">
    <source>
        <dbReference type="ARBA" id="ARBA00022771"/>
    </source>
</evidence>
<dbReference type="GO" id="GO:0016197">
    <property type="term" value="P:endosomal transport"/>
    <property type="evidence" value="ECO:0007669"/>
    <property type="project" value="TreeGrafter"/>
</dbReference>
<evidence type="ECO:0000256" key="1">
    <source>
        <dbReference type="ARBA" id="ARBA00022723"/>
    </source>
</evidence>
<keyword evidence="1" id="KW-0479">Metal-binding</keyword>
<name>A0A0B7C2B7_9EUPU</name>
<dbReference type="AlphaFoldDB" id="A0A0B7C2B7"/>
<dbReference type="InterPro" id="IPR011011">
    <property type="entry name" value="Znf_FYVE_PHD"/>
</dbReference>
<evidence type="ECO:0000259" key="5">
    <source>
        <dbReference type="PROSITE" id="PS50178"/>
    </source>
</evidence>
<evidence type="ECO:0000256" key="3">
    <source>
        <dbReference type="ARBA" id="ARBA00022833"/>
    </source>
</evidence>
<accession>A0A0B7C2B7</accession>
<dbReference type="FunFam" id="3.30.40.10:FF:000084">
    <property type="entry name" value="Zinc finger, FYVE domain-containing 9b"/>
    <property type="match status" value="1"/>
</dbReference>
<dbReference type="Gene3D" id="3.30.40.10">
    <property type="entry name" value="Zinc/RING finger domain, C3HC4 (zinc finger)"/>
    <property type="match status" value="1"/>
</dbReference>
<keyword evidence="3" id="KW-0862">Zinc</keyword>
<dbReference type="PANTHER" id="PTHR46319:SF3">
    <property type="entry name" value="ZINC FINGER FYVE DOMAIN-CONTAINING PROTEIN"/>
    <property type="match status" value="1"/>
</dbReference>
<organism evidence="6">
    <name type="scientific">Arion vulgaris</name>
    <dbReference type="NCBI Taxonomy" id="1028688"/>
    <lineage>
        <taxon>Eukaryota</taxon>
        <taxon>Metazoa</taxon>
        <taxon>Spiralia</taxon>
        <taxon>Lophotrochozoa</taxon>
        <taxon>Mollusca</taxon>
        <taxon>Gastropoda</taxon>
        <taxon>Heterobranchia</taxon>
        <taxon>Euthyneura</taxon>
        <taxon>Panpulmonata</taxon>
        <taxon>Eupulmonata</taxon>
        <taxon>Stylommatophora</taxon>
        <taxon>Helicina</taxon>
        <taxon>Arionoidea</taxon>
        <taxon>Arionidae</taxon>
        <taxon>Arion</taxon>
    </lineage>
</organism>
<protein>
    <recommendedName>
        <fullName evidence="5">FYVE-type domain-containing protein</fullName>
    </recommendedName>
</protein>
<dbReference type="Pfam" id="PF01363">
    <property type="entry name" value="FYVE"/>
    <property type="match status" value="1"/>
</dbReference>
<feature type="non-terminal residue" evidence="6">
    <location>
        <position position="109"/>
    </location>
</feature>
<dbReference type="GO" id="GO:0008270">
    <property type="term" value="F:zinc ion binding"/>
    <property type="evidence" value="ECO:0007669"/>
    <property type="project" value="UniProtKB-KW"/>
</dbReference>
<evidence type="ECO:0000313" key="6">
    <source>
        <dbReference type="EMBL" id="CEK98570.1"/>
    </source>
</evidence>
<feature type="domain" description="FYVE-type" evidence="5">
    <location>
        <begin position="13"/>
        <end position="72"/>
    </location>
</feature>
<feature type="non-terminal residue" evidence="6">
    <location>
        <position position="1"/>
    </location>
</feature>
<reference evidence="6" key="1">
    <citation type="submission" date="2014-12" db="EMBL/GenBank/DDBJ databases">
        <title>Insight into the proteome of Arion vulgaris.</title>
        <authorList>
            <person name="Aradska J."/>
            <person name="Bulat T."/>
            <person name="Smidak R."/>
            <person name="Sarate P."/>
            <person name="Gangsoo J."/>
            <person name="Sialana F."/>
            <person name="Bilban M."/>
            <person name="Lubec G."/>
        </authorList>
    </citation>
    <scope>NUCLEOTIDE SEQUENCE</scope>
    <source>
        <tissue evidence="6">Skin</tissue>
    </source>
</reference>
<dbReference type="InterPro" id="IPR000306">
    <property type="entry name" value="Znf_FYVE"/>
</dbReference>
<dbReference type="SMART" id="SM00064">
    <property type="entry name" value="FYVE"/>
    <property type="match status" value="1"/>
</dbReference>
<proteinExistence type="predicted"/>
<dbReference type="GO" id="GO:0031901">
    <property type="term" value="C:early endosome membrane"/>
    <property type="evidence" value="ECO:0007669"/>
    <property type="project" value="TreeGrafter"/>
</dbReference>
<sequence>GSLGHVAPFWIPDTVAQSCMICQTKFTIWKRRHHCRACGKVLCAGCCNQKAFLSYMENREARVCVECHIHLSLVPGMGTNLYYPTSDSANEYSSIVPLNQQASSIANPP</sequence>
<evidence type="ECO:0000256" key="4">
    <source>
        <dbReference type="PROSITE-ProRule" id="PRU00091"/>
    </source>
</evidence>
<dbReference type="InterPro" id="IPR013083">
    <property type="entry name" value="Znf_RING/FYVE/PHD"/>
</dbReference>
<gene>
    <name evidence="6" type="primary">ORF219063</name>
</gene>
<dbReference type="EMBL" id="HACG01051699">
    <property type="protein sequence ID" value="CEK98570.1"/>
    <property type="molecule type" value="Transcribed_RNA"/>
</dbReference>
<dbReference type="SUPFAM" id="SSF57903">
    <property type="entry name" value="FYVE/PHD zinc finger"/>
    <property type="match status" value="1"/>
</dbReference>
<dbReference type="PANTHER" id="PTHR46319">
    <property type="entry name" value="ZINC FINGER FYVE DOMAIN-CONTAINING PROTEIN"/>
    <property type="match status" value="1"/>
</dbReference>
<keyword evidence="2 4" id="KW-0863">Zinc-finger</keyword>